<reference evidence="1 2" key="1">
    <citation type="submission" date="2017-06" db="EMBL/GenBank/DDBJ databases">
        <authorList>
            <person name="Kim H.J."/>
            <person name="Triplett B.A."/>
        </authorList>
    </citation>
    <scope>NUCLEOTIDE SEQUENCE [LARGE SCALE GENOMIC DNA]</scope>
    <source>
        <strain evidence="1 2">SCA</strain>
    </source>
</reference>
<keyword evidence="2" id="KW-1185">Reference proteome</keyword>
<proteinExistence type="predicted"/>
<dbReference type="EMBL" id="FZOJ01000005">
    <property type="protein sequence ID" value="SNS17287.1"/>
    <property type="molecule type" value="Genomic_DNA"/>
</dbReference>
<name>A0A239CAP2_9FIRM</name>
<accession>A0A239CAP2</accession>
<evidence type="ECO:0000313" key="2">
    <source>
        <dbReference type="Proteomes" id="UP000198304"/>
    </source>
</evidence>
<organism evidence="1 2">
    <name type="scientific">Anaerovirgula multivorans</name>
    <dbReference type="NCBI Taxonomy" id="312168"/>
    <lineage>
        <taxon>Bacteria</taxon>
        <taxon>Bacillati</taxon>
        <taxon>Bacillota</taxon>
        <taxon>Clostridia</taxon>
        <taxon>Peptostreptococcales</taxon>
        <taxon>Natronincolaceae</taxon>
        <taxon>Anaerovirgula</taxon>
    </lineage>
</organism>
<dbReference type="AlphaFoldDB" id="A0A239CAP2"/>
<dbReference type="Proteomes" id="UP000198304">
    <property type="component" value="Unassembled WGS sequence"/>
</dbReference>
<sequence>MLENYAEHLVREVFNENKALYRTYKLEAPEDDIIRMVLNRMTPKYFLSTSSEGEKKAYIVNRQMRMEALIKLTEAMERLNKKV</sequence>
<dbReference type="RefSeq" id="WP_089282147.1">
    <property type="nucleotide sequence ID" value="NZ_FZOJ01000005.1"/>
</dbReference>
<gene>
    <name evidence="1" type="ORF">SAMN05446037_1005105</name>
</gene>
<evidence type="ECO:0000313" key="1">
    <source>
        <dbReference type="EMBL" id="SNS17287.1"/>
    </source>
</evidence>
<dbReference type="InterPro" id="IPR019657">
    <property type="entry name" value="ComFB"/>
</dbReference>
<protein>
    <submittedName>
        <fullName evidence="1">Late competence development protein ComFB</fullName>
    </submittedName>
</protein>
<dbReference type="Pfam" id="PF10719">
    <property type="entry name" value="ComFB"/>
    <property type="match status" value="1"/>
</dbReference>